<dbReference type="Pfam" id="PF00857">
    <property type="entry name" value="Isochorismatase"/>
    <property type="match status" value="1"/>
</dbReference>
<keyword evidence="2" id="KW-0378">Hydrolase</keyword>
<dbReference type="Gene3D" id="3.40.50.850">
    <property type="entry name" value="Isochorismatase-like"/>
    <property type="match status" value="1"/>
</dbReference>
<dbReference type="PANTHER" id="PTHR43559">
    <property type="entry name" value="HYDROLASE YCAC-RELATED"/>
    <property type="match status" value="1"/>
</dbReference>
<protein>
    <submittedName>
        <fullName evidence="2">Hydrolase</fullName>
    </submittedName>
</protein>
<organism evidence="2 3">
    <name type="scientific">Photobacterium sanctipauli</name>
    <dbReference type="NCBI Taxonomy" id="1342794"/>
    <lineage>
        <taxon>Bacteria</taxon>
        <taxon>Pseudomonadati</taxon>
        <taxon>Pseudomonadota</taxon>
        <taxon>Gammaproteobacteria</taxon>
        <taxon>Vibrionales</taxon>
        <taxon>Vibrionaceae</taxon>
        <taxon>Photobacterium</taxon>
    </lineage>
</organism>
<evidence type="ECO:0000313" key="2">
    <source>
        <dbReference type="EMBL" id="PSW19921.1"/>
    </source>
</evidence>
<feature type="domain" description="Isochorismatase-like" evidence="1">
    <location>
        <begin position="74"/>
        <end position="227"/>
    </location>
</feature>
<dbReference type="EMBL" id="PYMA01000005">
    <property type="protein sequence ID" value="PSW19921.1"/>
    <property type="molecule type" value="Genomic_DNA"/>
</dbReference>
<dbReference type="PANTHER" id="PTHR43559:SF1">
    <property type="entry name" value="HYDROLASE"/>
    <property type="match status" value="1"/>
</dbReference>
<comment type="caution">
    <text evidence="2">The sequence shown here is derived from an EMBL/GenBank/DDBJ whole genome shotgun (WGS) entry which is preliminary data.</text>
</comment>
<dbReference type="InterPro" id="IPR053152">
    <property type="entry name" value="Hydrolase_YcaC-like"/>
</dbReference>
<evidence type="ECO:0000313" key="3">
    <source>
        <dbReference type="Proteomes" id="UP000241771"/>
    </source>
</evidence>
<keyword evidence="3" id="KW-1185">Reference proteome</keyword>
<dbReference type="AlphaFoldDB" id="A0A2T3NUK5"/>
<dbReference type="InterPro" id="IPR036380">
    <property type="entry name" value="Isochorismatase-like_sf"/>
</dbReference>
<dbReference type="InterPro" id="IPR000868">
    <property type="entry name" value="Isochorismatase-like_dom"/>
</dbReference>
<dbReference type="GO" id="GO:0016787">
    <property type="term" value="F:hydrolase activity"/>
    <property type="evidence" value="ECO:0007669"/>
    <property type="project" value="UniProtKB-KW"/>
</dbReference>
<dbReference type="SUPFAM" id="SSF52499">
    <property type="entry name" value="Isochorismatase-like hydrolases"/>
    <property type="match status" value="1"/>
</dbReference>
<accession>A0A2T3NUK5</accession>
<name>A0A2T3NUK5_9GAMM</name>
<evidence type="ECO:0000259" key="1">
    <source>
        <dbReference type="Pfam" id="PF00857"/>
    </source>
</evidence>
<proteinExistence type="predicted"/>
<gene>
    <name evidence="2" type="ORF">C9I98_10710</name>
</gene>
<dbReference type="Proteomes" id="UP000241771">
    <property type="component" value="Unassembled WGS sequence"/>
</dbReference>
<reference evidence="2 3" key="1">
    <citation type="submission" date="2018-01" db="EMBL/GenBank/DDBJ databases">
        <title>Whole genome sequencing of Histamine producing bacteria.</title>
        <authorList>
            <person name="Butler K."/>
        </authorList>
    </citation>
    <scope>NUCLEOTIDE SEQUENCE [LARGE SCALE GENOMIC DNA]</scope>
    <source>
        <strain evidence="2 3">DSM 100436</strain>
    </source>
</reference>
<sequence>MSLSFANTSACHHLKRYREKIMKNILLSITLLLMPMLSLAGIKTINGVGQYPEGYSGTAPRGADEDPFLSPQNSALILIDYQPHILMGVKSIAHEDLMNNTIALVKSAVHFNLPIIFSHVGVGLNGSKPFLEELRKLAPNAVIIDRTNVNAWEEPEFVAAVKATGRKKLIMAGLWTDVCLAYPAIEAVQNGFDVHVPEDTVGSINQLAHNNGMKRMIQAGVKPLTWNVVLAELQRDHARKETEHEVSRIFLEHLFKMDPDKGWQ</sequence>